<keyword evidence="5" id="KW-0548">Nucleotidyltransferase</keyword>
<gene>
    <name evidence="11" type="ORF">GA0074692_0118</name>
</gene>
<evidence type="ECO:0000256" key="4">
    <source>
        <dbReference type="ARBA" id="ARBA00022679"/>
    </source>
</evidence>
<dbReference type="InterPro" id="IPR046938">
    <property type="entry name" value="DNA_clamp_sf"/>
</dbReference>
<evidence type="ECO:0000256" key="1">
    <source>
        <dbReference type="ARBA" id="ARBA00004496"/>
    </source>
</evidence>
<organism evidence="11 12">
    <name type="scientific">Micromonospora pallida</name>
    <dbReference type="NCBI Taxonomy" id="145854"/>
    <lineage>
        <taxon>Bacteria</taxon>
        <taxon>Bacillati</taxon>
        <taxon>Actinomycetota</taxon>
        <taxon>Actinomycetes</taxon>
        <taxon>Micromonosporales</taxon>
        <taxon>Micromonosporaceae</taxon>
        <taxon>Micromonospora</taxon>
    </lineage>
</organism>
<evidence type="ECO:0000256" key="3">
    <source>
        <dbReference type="ARBA" id="ARBA00022490"/>
    </source>
</evidence>
<evidence type="ECO:0000256" key="9">
    <source>
        <dbReference type="SAM" id="Coils"/>
    </source>
</evidence>
<keyword evidence="4" id="KW-0808">Transferase</keyword>
<dbReference type="SUPFAM" id="SSF55979">
    <property type="entry name" value="DNA clamp"/>
    <property type="match status" value="2"/>
</dbReference>
<dbReference type="GO" id="GO:0006355">
    <property type="term" value="P:regulation of DNA-templated transcription"/>
    <property type="evidence" value="ECO:0007669"/>
    <property type="project" value="InterPro"/>
</dbReference>
<keyword evidence="9" id="KW-0175">Coiled coil</keyword>
<keyword evidence="7" id="KW-0239">DNA-directed DNA polymerase</keyword>
<dbReference type="PANTHER" id="PTHR30478">
    <property type="entry name" value="DNA POLYMERASE III SUBUNIT BETA"/>
    <property type="match status" value="1"/>
</dbReference>
<proteinExistence type="inferred from homology"/>
<evidence type="ECO:0000256" key="5">
    <source>
        <dbReference type="ARBA" id="ARBA00022695"/>
    </source>
</evidence>
<comment type="subcellular location">
    <subcellularLocation>
        <location evidence="1">Cytoplasm</location>
    </subcellularLocation>
</comment>
<dbReference type="GO" id="GO:0003677">
    <property type="term" value="F:DNA binding"/>
    <property type="evidence" value="ECO:0007669"/>
    <property type="project" value="UniProtKB-KW"/>
</dbReference>
<dbReference type="PROSITE" id="PS50937">
    <property type="entry name" value="HTH_MERR_2"/>
    <property type="match status" value="1"/>
</dbReference>
<dbReference type="Pfam" id="PF13411">
    <property type="entry name" value="MerR_1"/>
    <property type="match status" value="1"/>
</dbReference>
<dbReference type="GO" id="GO:0003887">
    <property type="term" value="F:DNA-directed DNA polymerase activity"/>
    <property type="evidence" value="ECO:0007669"/>
    <property type="project" value="UniProtKB-KW"/>
</dbReference>
<dbReference type="GO" id="GO:0009360">
    <property type="term" value="C:DNA polymerase III complex"/>
    <property type="evidence" value="ECO:0007669"/>
    <property type="project" value="InterPro"/>
</dbReference>
<dbReference type="InterPro" id="IPR009061">
    <property type="entry name" value="DNA-bd_dom_put_sf"/>
</dbReference>
<dbReference type="STRING" id="145854.GA0074692_0118"/>
<dbReference type="Gene3D" id="3.10.150.10">
    <property type="entry name" value="DNA Polymerase III, subunit A, domain 2"/>
    <property type="match status" value="2"/>
</dbReference>
<evidence type="ECO:0000313" key="11">
    <source>
        <dbReference type="EMBL" id="SCL17221.1"/>
    </source>
</evidence>
<evidence type="ECO:0000313" key="12">
    <source>
        <dbReference type="Proteomes" id="UP000198959"/>
    </source>
</evidence>
<feature type="coiled-coil region" evidence="9">
    <location>
        <begin position="91"/>
        <end position="118"/>
    </location>
</feature>
<protein>
    <submittedName>
        <fullName evidence="11">DNA polymerase III beta subunit, C-terminal domain</fullName>
    </submittedName>
</protein>
<dbReference type="CDD" id="cd00140">
    <property type="entry name" value="beta_clamp"/>
    <property type="match status" value="1"/>
</dbReference>
<evidence type="ECO:0000256" key="2">
    <source>
        <dbReference type="ARBA" id="ARBA00010752"/>
    </source>
</evidence>
<dbReference type="InterPro" id="IPR022637">
    <property type="entry name" value="DNA_polIII_beta_cen"/>
</dbReference>
<evidence type="ECO:0000259" key="10">
    <source>
        <dbReference type="PROSITE" id="PS50937"/>
    </source>
</evidence>
<dbReference type="SMART" id="SM00480">
    <property type="entry name" value="POL3Bc"/>
    <property type="match status" value="1"/>
</dbReference>
<dbReference type="GO" id="GO:0005737">
    <property type="term" value="C:cytoplasm"/>
    <property type="evidence" value="ECO:0007669"/>
    <property type="project" value="UniProtKB-SubCell"/>
</dbReference>
<feature type="domain" description="HTH merR-type" evidence="10">
    <location>
        <begin position="7"/>
        <end position="77"/>
    </location>
</feature>
<evidence type="ECO:0000256" key="7">
    <source>
        <dbReference type="ARBA" id="ARBA00022932"/>
    </source>
</evidence>
<dbReference type="GO" id="GO:0006271">
    <property type="term" value="P:DNA strand elongation involved in DNA replication"/>
    <property type="evidence" value="ECO:0007669"/>
    <property type="project" value="TreeGrafter"/>
</dbReference>
<dbReference type="Pfam" id="PF02767">
    <property type="entry name" value="DNA_pol3_beta_2"/>
    <property type="match status" value="1"/>
</dbReference>
<dbReference type="InterPro" id="IPR001001">
    <property type="entry name" value="DNA_polIII_beta"/>
</dbReference>
<dbReference type="SMART" id="SM00422">
    <property type="entry name" value="HTH_MERR"/>
    <property type="match status" value="1"/>
</dbReference>
<accession>A0A1C6RJ73</accession>
<comment type="similarity">
    <text evidence="2">Belongs to the beta sliding clamp family.</text>
</comment>
<name>A0A1C6RJ73_9ACTN</name>
<reference evidence="12" key="1">
    <citation type="submission" date="2016-06" db="EMBL/GenBank/DDBJ databases">
        <authorList>
            <person name="Varghese N."/>
            <person name="Submissions Spin"/>
        </authorList>
    </citation>
    <scope>NUCLEOTIDE SEQUENCE [LARGE SCALE GENOMIC DNA]</scope>
    <source>
        <strain evidence="12">DSM 43817</strain>
    </source>
</reference>
<dbReference type="GO" id="GO:0008408">
    <property type="term" value="F:3'-5' exonuclease activity"/>
    <property type="evidence" value="ECO:0007669"/>
    <property type="project" value="InterPro"/>
</dbReference>
<dbReference type="Gene3D" id="1.10.1660.10">
    <property type="match status" value="1"/>
</dbReference>
<keyword evidence="6" id="KW-0235">DNA replication</keyword>
<dbReference type="CDD" id="cd01107">
    <property type="entry name" value="HTH_BmrR"/>
    <property type="match status" value="1"/>
</dbReference>
<keyword evidence="3" id="KW-0963">Cytoplasm</keyword>
<dbReference type="EMBL" id="FMHW01000002">
    <property type="protein sequence ID" value="SCL17221.1"/>
    <property type="molecule type" value="Genomic_DNA"/>
</dbReference>
<sequence>MPVEREPLSIGELARASGLTVSALRFYDRARVLVPAWVDAHTGYRWYTTDQVRAARLVAGLRRVGMPLAGITAAVATADPAVVHGLLDAHLRRLEDGLADARRELSRIRALLDHEETAMTTRLTLPRTALAAAFDAIRFAVGTDPELPQLATVLVDVGADTLTLVATDRFRLAVAGAPAVVTGPSVRVPVPVEVADRIRELLAADPAGEATLTVDTDGVTVEIDGARVTGQPVDVEYPDHRRLVLDRVAAAPARRATVDVPALRATLGGAPTVVREHNGTRYEVTVLSVDDRGGLTVVGDDAPAGDDVRIGVNREFLLDALDAADRGQLVLELDGPITPLAVRRPDDELTFSLLMPIKL</sequence>
<dbReference type="Proteomes" id="UP000198959">
    <property type="component" value="Unassembled WGS sequence"/>
</dbReference>
<dbReference type="SUPFAM" id="SSF46955">
    <property type="entry name" value="Putative DNA-binding domain"/>
    <property type="match status" value="1"/>
</dbReference>
<evidence type="ECO:0000256" key="6">
    <source>
        <dbReference type="ARBA" id="ARBA00022705"/>
    </source>
</evidence>
<dbReference type="AlphaFoldDB" id="A0A1C6RJ73"/>
<keyword evidence="12" id="KW-1185">Reference proteome</keyword>
<evidence type="ECO:0000256" key="8">
    <source>
        <dbReference type="ARBA" id="ARBA00023125"/>
    </source>
</evidence>
<keyword evidence="8" id="KW-0238">DNA-binding</keyword>
<dbReference type="InterPro" id="IPR000551">
    <property type="entry name" value="MerR-type_HTH_dom"/>
</dbReference>
<dbReference type="PANTHER" id="PTHR30478:SF0">
    <property type="entry name" value="BETA SLIDING CLAMP"/>
    <property type="match status" value="1"/>
</dbReference>